<gene>
    <name evidence="14" type="primary">ribB</name>
    <name evidence="17" type="ORF">BXY45_10325</name>
</gene>
<feature type="binding site" evidence="14">
    <location>
        <position position="157"/>
    </location>
    <ligand>
        <name>Mg(2+)</name>
        <dbReference type="ChEBI" id="CHEBI:18420"/>
        <label>2</label>
    </ligand>
</feature>
<evidence type="ECO:0000256" key="2">
    <source>
        <dbReference type="ARBA" id="ARBA00001947"/>
    </source>
</evidence>
<sequence length="509" mass="52314">MSTPTTSRPDHQGLEGLSTVEEALAALRCGHPVLVLDDDDRENEGDVILAASLATPQWVAWTVKHGSGLLCAPLPAALADSLGLPDMVERNEDSLRTAYTVTVDAASGVTTGISAADRARTARVLADPASGPADLIRPGHVLPLRARPGGVLERRGHTEAAVDLCRLAGLPPVAIITELVDLDDPDGDMLRGPAVVALGAAHGLPVITIEQLAAHLRSATEPPVRDHGQSATSERVPQRQRVVEVARAALPTEHGDFTAVAFRDLATGAEHLAVVAEAPRSSSSSSSSVAQGAPAPLVRVHSECLTGDAFGSLRCDCGPQLRAALERIGAEGGVLVHVGGHEGRAIGLSAKIAAYALQDAGADTVDANLELGLPVDAREYGGAAAVLRALGVERVRLLSNNPSKAIGLVEHGVDVVEQLGLHIGEHDDDGASSTLRGPALSAPLREAYLATKRARMGHTPPTPRPPSALSAASAEPEGSGSALSAASARRTGPGTTTSFATTTTQEEKA</sequence>
<dbReference type="Gene3D" id="3.90.870.10">
    <property type="entry name" value="DHBP synthase"/>
    <property type="match status" value="1"/>
</dbReference>
<comment type="pathway">
    <text evidence="4">Cofactor biosynthesis; riboflavin biosynthesis; 5-amino-6-(D-ribitylamino)uracil from GTP: step 1/4.</text>
</comment>
<feature type="region of interest" description="Disordered" evidence="15">
    <location>
        <begin position="455"/>
        <end position="509"/>
    </location>
</feature>
<feature type="domain" description="GTP cyclohydrolase II" evidence="16">
    <location>
        <begin position="246"/>
        <end position="419"/>
    </location>
</feature>
<comment type="caution">
    <text evidence="17">The sequence shown here is derived from an EMBL/GenBank/DDBJ whole genome shotgun (WGS) entry which is preliminary data.</text>
</comment>
<comment type="catalytic activity">
    <reaction evidence="1 14">
        <text>D-ribulose 5-phosphate = (2S)-2-hydroxy-3-oxobutyl phosphate + formate + H(+)</text>
        <dbReference type="Rhea" id="RHEA:18457"/>
        <dbReference type="ChEBI" id="CHEBI:15378"/>
        <dbReference type="ChEBI" id="CHEBI:15740"/>
        <dbReference type="ChEBI" id="CHEBI:58121"/>
        <dbReference type="ChEBI" id="CHEBI:58830"/>
        <dbReference type="EC" id="4.1.99.12"/>
    </reaction>
</comment>
<evidence type="ECO:0000256" key="12">
    <source>
        <dbReference type="ARBA" id="ARBA00023134"/>
    </source>
</evidence>
<dbReference type="GO" id="GO:0000287">
    <property type="term" value="F:magnesium ion binding"/>
    <property type="evidence" value="ECO:0007669"/>
    <property type="project" value="UniProtKB-UniRule"/>
</dbReference>
<evidence type="ECO:0000256" key="3">
    <source>
        <dbReference type="ARBA" id="ARBA00002284"/>
    </source>
</evidence>
<dbReference type="Pfam" id="PF00926">
    <property type="entry name" value="DHBP_synthase"/>
    <property type="match status" value="1"/>
</dbReference>
<evidence type="ECO:0000256" key="4">
    <source>
        <dbReference type="ARBA" id="ARBA00004853"/>
    </source>
</evidence>
<comment type="catalytic activity">
    <reaction evidence="13">
        <text>GTP + 4 H2O = 2,5-diamino-6-hydroxy-4-(5-phosphoribosylamino)-pyrimidine + formate + 2 phosphate + 3 H(+)</text>
        <dbReference type="Rhea" id="RHEA:23704"/>
        <dbReference type="ChEBI" id="CHEBI:15377"/>
        <dbReference type="ChEBI" id="CHEBI:15378"/>
        <dbReference type="ChEBI" id="CHEBI:15740"/>
        <dbReference type="ChEBI" id="CHEBI:37565"/>
        <dbReference type="ChEBI" id="CHEBI:43474"/>
        <dbReference type="ChEBI" id="CHEBI:58614"/>
        <dbReference type="EC" id="3.5.4.25"/>
    </reaction>
</comment>
<dbReference type="PANTHER" id="PTHR21327">
    <property type="entry name" value="GTP CYCLOHYDROLASE II-RELATED"/>
    <property type="match status" value="1"/>
</dbReference>
<feature type="binding site" evidence="14">
    <location>
        <position position="42"/>
    </location>
    <ligand>
        <name>Mg(2+)</name>
        <dbReference type="ChEBI" id="CHEBI:18420"/>
        <label>1</label>
    </ligand>
</feature>
<proteinExistence type="inferred from homology"/>
<dbReference type="GO" id="GO:0005525">
    <property type="term" value="F:GTP binding"/>
    <property type="evidence" value="ECO:0007669"/>
    <property type="project" value="UniProtKB-KW"/>
</dbReference>
<dbReference type="GO" id="GO:0030145">
    <property type="term" value="F:manganese ion binding"/>
    <property type="evidence" value="ECO:0007669"/>
    <property type="project" value="UniProtKB-UniRule"/>
</dbReference>
<comment type="similarity">
    <text evidence="14">Belongs to the DHBP synthase family.</text>
</comment>
<dbReference type="EC" id="4.1.99.12" evidence="14"/>
<comment type="pathway">
    <text evidence="5 14">Cofactor biosynthesis; riboflavin biosynthesis; 2-hydroxy-3-oxobutyl phosphate from D-ribulose 5-phosphate: step 1/1.</text>
</comment>
<keyword evidence="7 14" id="KW-0686">Riboflavin biosynthesis</keyword>
<comment type="cofactor">
    <cofactor evidence="14">
        <name>Mg(2+)</name>
        <dbReference type="ChEBI" id="CHEBI:18420"/>
    </cofactor>
    <cofactor evidence="14">
        <name>Mn(2+)</name>
        <dbReference type="ChEBI" id="CHEBI:29035"/>
    </cofactor>
    <text evidence="14">Binds 2 divalent metal cations per subunit. Magnesium or manganese.</text>
</comment>
<feature type="binding site" evidence="14">
    <location>
        <position position="46"/>
    </location>
    <ligand>
        <name>D-ribulose 5-phosphate</name>
        <dbReference type="ChEBI" id="CHEBI:58121"/>
    </ligand>
</feature>
<dbReference type="NCBIfam" id="TIGR00506">
    <property type="entry name" value="ribB"/>
    <property type="match status" value="1"/>
</dbReference>
<comment type="function">
    <text evidence="3 14">Catalyzes the conversion of D-ribulose 5-phosphate to formate and 3,4-dihydroxy-2-butanone 4-phosphate.</text>
</comment>
<feature type="site" description="Essential for catalytic activity" evidence="14">
    <location>
        <position position="140"/>
    </location>
</feature>
<reference evidence="17 18" key="1">
    <citation type="submission" date="2018-03" db="EMBL/GenBank/DDBJ databases">
        <title>Genomic Encyclopedia of Archaeal and Bacterial Type Strains, Phase II (KMG-II): from individual species to whole genera.</title>
        <authorList>
            <person name="Goeker M."/>
        </authorList>
    </citation>
    <scope>NUCLEOTIDE SEQUENCE [LARGE SCALE GENOMIC DNA]</scope>
    <source>
        <strain evidence="17 18">DSM 44889</strain>
    </source>
</reference>
<dbReference type="SUPFAM" id="SSF142695">
    <property type="entry name" value="RibA-like"/>
    <property type="match status" value="1"/>
</dbReference>
<evidence type="ECO:0000256" key="13">
    <source>
        <dbReference type="ARBA" id="ARBA00049295"/>
    </source>
</evidence>
<evidence type="ECO:0000256" key="7">
    <source>
        <dbReference type="ARBA" id="ARBA00022619"/>
    </source>
</evidence>
<keyword evidence="8 14" id="KW-0479">Metal-binding</keyword>
<comment type="subunit">
    <text evidence="14">Homodimer.</text>
</comment>
<evidence type="ECO:0000313" key="17">
    <source>
        <dbReference type="EMBL" id="PWJ55355.1"/>
    </source>
</evidence>
<keyword evidence="9" id="KW-0547">Nucleotide-binding</keyword>
<dbReference type="InterPro" id="IPR000422">
    <property type="entry name" value="DHBP_synthase_RibB"/>
</dbReference>
<dbReference type="Proteomes" id="UP000245469">
    <property type="component" value="Unassembled WGS sequence"/>
</dbReference>
<keyword evidence="10 17" id="KW-0378">Hydrolase</keyword>
<dbReference type="InterPro" id="IPR036144">
    <property type="entry name" value="RibA-like_sf"/>
</dbReference>
<dbReference type="GO" id="GO:0005829">
    <property type="term" value="C:cytosol"/>
    <property type="evidence" value="ECO:0007669"/>
    <property type="project" value="TreeGrafter"/>
</dbReference>
<dbReference type="OrthoDB" id="9793111at2"/>
<evidence type="ECO:0000256" key="11">
    <source>
        <dbReference type="ARBA" id="ARBA00022833"/>
    </source>
</evidence>
<evidence type="ECO:0000313" key="18">
    <source>
        <dbReference type="Proteomes" id="UP000245469"/>
    </source>
</evidence>
<dbReference type="GO" id="GO:0008686">
    <property type="term" value="F:3,4-dihydroxy-2-butanone-4-phosphate synthase activity"/>
    <property type="evidence" value="ECO:0007669"/>
    <property type="project" value="UniProtKB-UniRule"/>
</dbReference>
<keyword evidence="12" id="KW-0342">GTP-binding</keyword>
<feature type="binding site" evidence="14">
    <location>
        <begin position="154"/>
        <end position="158"/>
    </location>
    <ligand>
        <name>D-ribulose 5-phosphate</name>
        <dbReference type="ChEBI" id="CHEBI:58121"/>
    </ligand>
</feature>
<dbReference type="PANTHER" id="PTHR21327:SF18">
    <property type="entry name" value="3,4-DIHYDROXY-2-BUTANONE 4-PHOSPHATE SYNTHASE"/>
    <property type="match status" value="1"/>
</dbReference>
<keyword evidence="14" id="KW-0460">Magnesium</keyword>
<dbReference type="RefSeq" id="WP_109772998.1">
    <property type="nucleotide sequence ID" value="NZ_QGDQ01000003.1"/>
</dbReference>
<evidence type="ECO:0000256" key="1">
    <source>
        <dbReference type="ARBA" id="ARBA00000141"/>
    </source>
</evidence>
<evidence type="ECO:0000256" key="9">
    <source>
        <dbReference type="ARBA" id="ARBA00022741"/>
    </source>
</evidence>
<organism evidence="17 18">
    <name type="scientific">Quadrisphaera granulorum</name>
    <dbReference type="NCBI Taxonomy" id="317664"/>
    <lineage>
        <taxon>Bacteria</taxon>
        <taxon>Bacillati</taxon>
        <taxon>Actinomycetota</taxon>
        <taxon>Actinomycetes</taxon>
        <taxon>Kineosporiales</taxon>
        <taxon>Kineosporiaceae</taxon>
        <taxon>Quadrisphaera</taxon>
    </lineage>
</organism>
<evidence type="ECO:0000256" key="14">
    <source>
        <dbReference type="HAMAP-Rule" id="MF_00180"/>
    </source>
</evidence>
<evidence type="ECO:0000259" key="16">
    <source>
        <dbReference type="Pfam" id="PF00925"/>
    </source>
</evidence>
<name>A0A316AC96_9ACTN</name>
<keyword evidence="11" id="KW-0862">Zinc</keyword>
<dbReference type="InterPro" id="IPR017945">
    <property type="entry name" value="DHBP_synth_RibB-like_a/b_dom"/>
</dbReference>
<feature type="binding site" evidence="14">
    <location>
        <begin position="41"/>
        <end position="42"/>
    </location>
    <ligand>
        <name>D-ribulose 5-phosphate</name>
        <dbReference type="ChEBI" id="CHEBI:58121"/>
    </ligand>
</feature>
<dbReference type="AlphaFoldDB" id="A0A316AC96"/>
<dbReference type="InterPro" id="IPR032677">
    <property type="entry name" value="GTP_cyclohydro_II"/>
</dbReference>
<keyword evidence="14" id="KW-0464">Manganese</keyword>
<dbReference type="UniPathway" id="UPA00275">
    <property type="reaction ID" value="UER00399"/>
</dbReference>
<evidence type="ECO:0000256" key="8">
    <source>
        <dbReference type="ARBA" id="ARBA00022723"/>
    </source>
</evidence>
<comment type="similarity">
    <text evidence="6">In the N-terminal section; belongs to the DHBP synthase family.</text>
</comment>
<dbReference type="InterPro" id="IPR000926">
    <property type="entry name" value="RibA"/>
</dbReference>
<evidence type="ECO:0000256" key="6">
    <source>
        <dbReference type="ARBA" id="ARBA00005520"/>
    </source>
</evidence>
<dbReference type="SUPFAM" id="SSF55821">
    <property type="entry name" value="YrdC/RibB"/>
    <property type="match status" value="1"/>
</dbReference>
<evidence type="ECO:0000256" key="15">
    <source>
        <dbReference type="SAM" id="MobiDB-lite"/>
    </source>
</evidence>
<keyword evidence="14" id="KW-0456">Lyase</keyword>
<feature type="site" description="Essential for catalytic activity" evidence="14">
    <location>
        <position position="178"/>
    </location>
</feature>
<accession>A0A316AC96</accession>
<dbReference type="GO" id="GO:0009231">
    <property type="term" value="P:riboflavin biosynthetic process"/>
    <property type="evidence" value="ECO:0007669"/>
    <property type="project" value="UniProtKB-UniRule"/>
</dbReference>
<dbReference type="EMBL" id="QGDQ01000003">
    <property type="protein sequence ID" value="PWJ55355.1"/>
    <property type="molecule type" value="Genomic_DNA"/>
</dbReference>
<dbReference type="CDD" id="cd00641">
    <property type="entry name" value="GTP_cyclohydro2"/>
    <property type="match status" value="1"/>
</dbReference>
<dbReference type="NCBIfam" id="NF001591">
    <property type="entry name" value="PRK00393.1"/>
    <property type="match status" value="1"/>
</dbReference>
<feature type="region of interest" description="Disordered" evidence="15">
    <location>
        <begin position="219"/>
        <end position="238"/>
    </location>
</feature>
<keyword evidence="18" id="KW-1185">Reference proteome</keyword>
<evidence type="ECO:0000256" key="10">
    <source>
        <dbReference type="ARBA" id="ARBA00022801"/>
    </source>
</evidence>
<dbReference type="HAMAP" id="MF_00180">
    <property type="entry name" value="RibB"/>
    <property type="match status" value="1"/>
</dbReference>
<feature type="binding site" evidence="14">
    <location>
        <position position="42"/>
    </location>
    <ligand>
        <name>Mg(2+)</name>
        <dbReference type="ChEBI" id="CHEBI:18420"/>
        <label>2</label>
    </ligand>
</feature>
<protein>
    <recommendedName>
        <fullName evidence="14">3,4-dihydroxy-2-butanone 4-phosphate synthase</fullName>
        <shortName evidence="14">DHBP synthase</shortName>
        <ecNumber evidence="14">4.1.99.12</ecNumber>
    </recommendedName>
</protein>
<dbReference type="Pfam" id="PF00925">
    <property type="entry name" value="GTP_cyclohydro2"/>
    <property type="match status" value="1"/>
</dbReference>
<dbReference type="GO" id="GO:0003935">
    <property type="term" value="F:GTP cyclohydrolase II activity"/>
    <property type="evidence" value="ECO:0007669"/>
    <property type="project" value="UniProtKB-EC"/>
</dbReference>
<comment type="cofactor">
    <cofactor evidence="2">
        <name>Zn(2+)</name>
        <dbReference type="ChEBI" id="CHEBI:29105"/>
    </cofactor>
</comment>
<dbReference type="Gene3D" id="3.40.50.10990">
    <property type="entry name" value="GTP cyclohydrolase II"/>
    <property type="match status" value="1"/>
</dbReference>
<feature type="compositionally biased region" description="Low complexity" evidence="15">
    <location>
        <begin position="467"/>
        <end position="509"/>
    </location>
</feature>
<evidence type="ECO:0000256" key="5">
    <source>
        <dbReference type="ARBA" id="ARBA00004904"/>
    </source>
</evidence>